<name>A0A6I4YKY6_9DEIO</name>
<feature type="signal peptide" evidence="1">
    <location>
        <begin position="1"/>
        <end position="17"/>
    </location>
</feature>
<keyword evidence="3" id="KW-1185">Reference proteome</keyword>
<protein>
    <submittedName>
        <fullName evidence="2">Uncharacterized protein</fullName>
    </submittedName>
</protein>
<dbReference type="RefSeq" id="WP_160979930.1">
    <property type="nucleotide sequence ID" value="NZ_WVHK01000045.1"/>
</dbReference>
<sequence>MRLPTLLLPLLLGAALAAPAPTPVQPGQTWTLSATTFDGEVLSTALRLTAAPPAPTAPGTYRADRGSLLVDVQADTLIALDLKDAREGGLGLACALRLSTLGQAIAGRTGATGVLASGPLTDLPAALERALAVLDVTRTPQEQADAARELRLGQCTLTLAPTP</sequence>
<proteinExistence type="predicted"/>
<evidence type="ECO:0000313" key="3">
    <source>
        <dbReference type="Proteomes" id="UP000430519"/>
    </source>
</evidence>
<feature type="chain" id="PRO_5026031156" evidence="1">
    <location>
        <begin position="18"/>
        <end position="163"/>
    </location>
</feature>
<dbReference type="EMBL" id="WVHK01000045">
    <property type="protein sequence ID" value="MXV20434.1"/>
    <property type="molecule type" value="Genomic_DNA"/>
</dbReference>
<accession>A0A6I4YKY6</accession>
<evidence type="ECO:0000256" key="1">
    <source>
        <dbReference type="SAM" id="SignalP"/>
    </source>
</evidence>
<organism evidence="2 3">
    <name type="scientific">Deinococcus xianganensis</name>
    <dbReference type="NCBI Taxonomy" id="1507289"/>
    <lineage>
        <taxon>Bacteria</taxon>
        <taxon>Thermotogati</taxon>
        <taxon>Deinococcota</taxon>
        <taxon>Deinococci</taxon>
        <taxon>Deinococcales</taxon>
        <taxon>Deinococcaceae</taxon>
        <taxon>Deinococcus</taxon>
    </lineage>
</organism>
<reference evidence="2 3" key="1">
    <citation type="submission" date="2019-11" db="EMBL/GenBank/DDBJ databases">
        <title>Genome sequence of Deinococcus xianganensis Y35, AI-2 producing algicidal bacterium, isolated from lake water.</title>
        <authorList>
            <person name="Li Y."/>
        </authorList>
    </citation>
    <scope>NUCLEOTIDE SEQUENCE [LARGE SCALE GENOMIC DNA]</scope>
    <source>
        <strain evidence="2 3">Y35</strain>
    </source>
</reference>
<comment type="caution">
    <text evidence="2">The sequence shown here is derived from an EMBL/GenBank/DDBJ whole genome shotgun (WGS) entry which is preliminary data.</text>
</comment>
<dbReference type="Proteomes" id="UP000430519">
    <property type="component" value="Unassembled WGS sequence"/>
</dbReference>
<dbReference type="AlphaFoldDB" id="A0A6I4YKY6"/>
<keyword evidence="1" id="KW-0732">Signal</keyword>
<gene>
    <name evidence="2" type="ORF">GLX28_12405</name>
</gene>
<evidence type="ECO:0000313" key="2">
    <source>
        <dbReference type="EMBL" id="MXV20434.1"/>
    </source>
</evidence>